<evidence type="ECO:0000256" key="3">
    <source>
        <dbReference type="ARBA" id="ARBA00022741"/>
    </source>
</evidence>
<evidence type="ECO:0000256" key="7">
    <source>
        <dbReference type="SAM" id="Coils"/>
    </source>
</evidence>
<dbReference type="InterPro" id="IPR042108">
    <property type="entry name" value="GTPase_HflX_N_sf"/>
</dbReference>
<dbReference type="Pfam" id="PF16360">
    <property type="entry name" value="GTP-bdg_M"/>
    <property type="match status" value="1"/>
</dbReference>
<dbReference type="GO" id="GO:0046872">
    <property type="term" value="F:metal ion binding"/>
    <property type="evidence" value="ECO:0007669"/>
    <property type="project" value="UniProtKB-KW"/>
</dbReference>
<dbReference type="STRING" id="1429043.X474_06820"/>
<reference evidence="9 10" key="1">
    <citation type="submission" date="2013-11" db="EMBL/GenBank/DDBJ databases">
        <title>Metagenomic analysis of a methanogenic consortium involved in long chain n-alkane degradation.</title>
        <authorList>
            <person name="Davidova I.A."/>
            <person name="Callaghan A.V."/>
            <person name="Wawrik B."/>
            <person name="Pruitt S."/>
            <person name="Marks C."/>
            <person name="Duncan K.E."/>
            <person name="Suflita J.M."/>
        </authorList>
    </citation>
    <scope>NUCLEOTIDE SEQUENCE [LARGE SCALE GENOMIC DNA]</scope>
    <source>
        <strain evidence="9 10">SPR</strain>
    </source>
</reference>
<dbReference type="GO" id="GO:0005737">
    <property type="term" value="C:cytoplasm"/>
    <property type="evidence" value="ECO:0007669"/>
    <property type="project" value="UniProtKB-SubCell"/>
</dbReference>
<proteinExistence type="inferred from homology"/>
<evidence type="ECO:0000256" key="1">
    <source>
        <dbReference type="ARBA" id="ARBA00022490"/>
    </source>
</evidence>
<dbReference type="Gene3D" id="3.40.50.11060">
    <property type="entry name" value="GTPase HflX, N-terminal domain"/>
    <property type="match status" value="1"/>
</dbReference>
<dbReference type="GO" id="GO:0005525">
    <property type="term" value="F:GTP binding"/>
    <property type="evidence" value="ECO:0007669"/>
    <property type="project" value="UniProtKB-UniRule"/>
</dbReference>
<dbReference type="PRINTS" id="PR00326">
    <property type="entry name" value="GTP1OBG"/>
</dbReference>
<dbReference type="PANTHER" id="PTHR10229:SF0">
    <property type="entry name" value="GTP-BINDING PROTEIN 6-RELATED"/>
    <property type="match status" value="1"/>
</dbReference>
<gene>
    <name evidence="6" type="primary">hflX</name>
    <name evidence="9" type="ORF">X474_06820</name>
</gene>
<dbReference type="CDD" id="cd01878">
    <property type="entry name" value="HflX"/>
    <property type="match status" value="1"/>
</dbReference>
<evidence type="ECO:0000256" key="2">
    <source>
        <dbReference type="ARBA" id="ARBA00022723"/>
    </source>
</evidence>
<dbReference type="EMBL" id="AZAC01000008">
    <property type="protein sequence ID" value="KIX14852.1"/>
    <property type="molecule type" value="Genomic_DNA"/>
</dbReference>
<keyword evidence="5 6" id="KW-0342">GTP-binding</keyword>
<dbReference type="PROSITE" id="PS51705">
    <property type="entry name" value="G_HFLX"/>
    <property type="match status" value="1"/>
</dbReference>
<organism evidence="9 10">
    <name type="scientific">Dethiosulfatarculus sandiegensis</name>
    <dbReference type="NCBI Taxonomy" id="1429043"/>
    <lineage>
        <taxon>Bacteria</taxon>
        <taxon>Pseudomonadati</taxon>
        <taxon>Thermodesulfobacteriota</taxon>
        <taxon>Desulfarculia</taxon>
        <taxon>Desulfarculales</taxon>
        <taxon>Desulfarculaceae</taxon>
        <taxon>Dethiosulfatarculus</taxon>
    </lineage>
</organism>
<dbReference type="GO" id="GO:0003924">
    <property type="term" value="F:GTPase activity"/>
    <property type="evidence" value="ECO:0007669"/>
    <property type="project" value="UniProtKB-UniRule"/>
</dbReference>
<comment type="subunit">
    <text evidence="6">Monomer. Associates with the 50S ribosomal subunit.</text>
</comment>
<evidence type="ECO:0000313" key="10">
    <source>
        <dbReference type="Proteomes" id="UP000032233"/>
    </source>
</evidence>
<evidence type="ECO:0000256" key="4">
    <source>
        <dbReference type="ARBA" id="ARBA00022842"/>
    </source>
</evidence>
<evidence type="ECO:0000259" key="8">
    <source>
        <dbReference type="PROSITE" id="PS51705"/>
    </source>
</evidence>
<evidence type="ECO:0000256" key="6">
    <source>
        <dbReference type="HAMAP-Rule" id="MF_00900"/>
    </source>
</evidence>
<dbReference type="FunCoup" id="A0A0D2GJ77">
    <property type="interactions" value="507"/>
</dbReference>
<dbReference type="AlphaFoldDB" id="A0A0D2GJ77"/>
<dbReference type="Pfam" id="PF13167">
    <property type="entry name" value="GTP-bdg_N"/>
    <property type="match status" value="1"/>
</dbReference>
<dbReference type="PANTHER" id="PTHR10229">
    <property type="entry name" value="GTP-BINDING PROTEIN HFLX"/>
    <property type="match status" value="1"/>
</dbReference>
<comment type="subcellular location">
    <subcellularLocation>
        <location evidence="6">Cytoplasm</location>
    </subcellularLocation>
    <text evidence="6">May associate with membranes.</text>
</comment>
<sequence>MAAKVLGNTTGIKASHLKRLNNFYRRRMSPAELILAEQARDLSRLSFEIGRQIGLLISRKGEVMQVVVGEPELLPLPFMSRLRRGRTRLAGYHLLHTRLNAKGLNRGDVNLLANRRLDFVASLEVNSEGLAGDIFLAHILPEPQGDSDYRLLDPFRAGYPPEDISRLVWSLEQELNRLSETMDVEKSGSAVLVSVTTKPRRIARESLDELEELAGSAGLLVKGKIIQTRPKLNPRTIIGPGKLDEVLIFCLRQGADVIIFDQELNPSQAHSLARLTNSEIKFLDRTQLILDIFAQRALTREGKLQVEMAQLRYLGPRLGSRDDGLSRLTGGIGGRGPGETKLEIDRRRVRTRLNRLENELQKVAKQRKNRRSRRKKMGLPIISIVGYTNAGKSTLLNALTGSKVLSQDRLFATLDPTTRRLRFPEEQEVIITDTVGFIRDLPKDLKKAFAATLEELHQADLLLHLADASHPQVDQQIKAVTGILNDLDLNETPALLVLNKKDLTPPDVLERLSNQYPEAAVISALDAATLPVLLKALQGMVKGLNC</sequence>
<dbReference type="InterPro" id="IPR030394">
    <property type="entry name" value="G_HFLX_dom"/>
</dbReference>
<keyword evidence="10" id="KW-1185">Reference proteome</keyword>
<dbReference type="InParanoid" id="A0A0D2GJ77"/>
<comment type="similarity">
    <text evidence="6">Belongs to the TRAFAC class OBG-HflX-like GTPase superfamily. HflX GTPase family.</text>
</comment>
<keyword evidence="3 6" id="KW-0547">Nucleotide-binding</keyword>
<dbReference type="Proteomes" id="UP000032233">
    <property type="component" value="Unassembled WGS sequence"/>
</dbReference>
<dbReference type="NCBIfam" id="TIGR03156">
    <property type="entry name" value="GTP_HflX"/>
    <property type="match status" value="1"/>
</dbReference>
<evidence type="ECO:0000256" key="5">
    <source>
        <dbReference type="ARBA" id="ARBA00023134"/>
    </source>
</evidence>
<evidence type="ECO:0000313" key="9">
    <source>
        <dbReference type="EMBL" id="KIX14852.1"/>
    </source>
</evidence>
<dbReference type="Gene3D" id="3.40.50.300">
    <property type="entry name" value="P-loop containing nucleotide triphosphate hydrolases"/>
    <property type="match status" value="1"/>
</dbReference>
<keyword evidence="1 6" id="KW-0963">Cytoplasm</keyword>
<comment type="caution">
    <text evidence="9">The sequence shown here is derived from an EMBL/GenBank/DDBJ whole genome shotgun (WGS) entry which is preliminary data.</text>
</comment>
<dbReference type="HAMAP" id="MF_00900">
    <property type="entry name" value="GTPase_HflX"/>
    <property type="match status" value="1"/>
</dbReference>
<keyword evidence="7" id="KW-0175">Coiled coil</keyword>
<dbReference type="InterPro" id="IPR032305">
    <property type="entry name" value="GTP-bd_M"/>
</dbReference>
<dbReference type="Pfam" id="PF01926">
    <property type="entry name" value="MMR_HSR1"/>
    <property type="match status" value="1"/>
</dbReference>
<dbReference type="InterPro" id="IPR025121">
    <property type="entry name" value="GTPase_HflX_N"/>
</dbReference>
<accession>A0A0D2GJ77</accession>
<keyword evidence="4" id="KW-0460">Magnesium</keyword>
<dbReference type="PATRIC" id="fig|1429043.3.peg.1447"/>
<dbReference type="GO" id="GO:0043022">
    <property type="term" value="F:ribosome binding"/>
    <property type="evidence" value="ECO:0007669"/>
    <property type="project" value="TreeGrafter"/>
</dbReference>
<dbReference type="InterPro" id="IPR027417">
    <property type="entry name" value="P-loop_NTPase"/>
</dbReference>
<dbReference type="Gene3D" id="6.10.250.2860">
    <property type="match status" value="1"/>
</dbReference>
<dbReference type="InterPro" id="IPR006073">
    <property type="entry name" value="GTP-bd"/>
</dbReference>
<name>A0A0D2GJ77_9BACT</name>
<feature type="coiled-coil region" evidence="7">
    <location>
        <begin position="339"/>
        <end position="373"/>
    </location>
</feature>
<comment type="function">
    <text evidence="6">GTPase that associates with the 50S ribosomal subunit and may have a role during protein synthesis or ribosome biogenesis.</text>
</comment>
<dbReference type="FunFam" id="3.40.50.11060:FF:000001">
    <property type="entry name" value="GTPase HflX"/>
    <property type="match status" value="1"/>
</dbReference>
<feature type="domain" description="Hflx-type G" evidence="8">
    <location>
        <begin position="380"/>
        <end position="546"/>
    </location>
</feature>
<keyword evidence="2" id="KW-0479">Metal-binding</keyword>
<dbReference type="SUPFAM" id="SSF52540">
    <property type="entry name" value="P-loop containing nucleoside triphosphate hydrolases"/>
    <property type="match status" value="1"/>
</dbReference>
<dbReference type="RefSeq" id="WP_044347492.1">
    <property type="nucleotide sequence ID" value="NZ_AZAC01000008.1"/>
</dbReference>
<dbReference type="InterPro" id="IPR016496">
    <property type="entry name" value="GTPase_HflX"/>
</dbReference>
<protein>
    <recommendedName>
        <fullName evidence="6">GTPase HflX</fullName>
    </recommendedName>
    <alternativeName>
        <fullName evidence="6">GTP-binding protein HflX</fullName>
    </alternativeName>
</protein>